<keyword evidence="1" id="KW-0677">Repeat</keyword>
<dbReference type="Pfam" id="PF23559">
    <property type="entry name" value="WHD_DRP"/>
    <property type="match status" value="1"/>
</dbReference>
<proteinExistence type="predicted"/>
<dbReference type="InterPro" id="IPR044974">
    <property type="entry name" value="Disease_R_plants"/>
</dbReference>
<dbReference type="Proteomes" id="UP000594261">
    <property type="component" value="Chromosome 5"/>
</dbReference>
<evidence type="ECO:0000313" key="4">
    <source>
        <dbReference type="Proteomes" id="UP000594261"/>
    </source>
</evidence>
<protein>
    <recommendedName>
        <fullName evidence="2">Disease resistance protein winged helix domain-containing protein</fullName>
    </recommendedName>
</protein>
<dbReference type="Gene3D" id="1.10.10.10">
    <property type="entry name" value="Winged helix-like DNA-binding domain superfamily/Winged helix DNA-binding domain"/>
    <property type="match status" value="1"/>
</dbReference>
<dbReference type="EnsemblPlants" id="QL05p061572:mrna">
    <property type="protein sequence ID" value="QL05p061572:mrna"/>
    <property type="gene ID" value="QL05p061572"/>
</dbReference>
<organism evidence="3 4">
    <name type="scientific">Quercus lobata</name>
    <name type="common">Valley oak</name>
    <dbReference type="NCBI Taxonomy" id="97700"/>
    <lineage>
        <taxon>Eukaryota</taxon>
        <taxon>Viridiplantae</taxon>
        <taxon>Streptophyta</taxon>
        <taxon>Embryophyta</taxon>
        <taxon>Tracheophyta</taxon>
        <taxon>Spermatophyta</taxon>
        <taxon>Magnoliopsida</taxon>
        <taxon>eudicotyledons</taxon>
        <taxon>Gunneridae</taxon>
        <taxon>Pentapetalae</taxon>
        <taxon>rosids</taxon>
        <taxon>fabids</taxon>
        <taxon>Fagales</taxon>
        <taxon>Fagaceae</taxon>
        <taxon>Quercus</taxon>
    </lineage>
</organism>
<reference evidence="3 4" key="1">
    <citation type="journal article" date="2016" name="G3 (Bethesda)">
        <title>First Draft Assembly and Annotation of the Genome of a California Endemic Oak Quercus lobata Nee (Fagaceae).</title>
        <authorList>
            <person name="Sork V.L."/>
            <person name="Fitz-Gibbon S.T."/>
            <person name="Puiu D."/>
            <person name="Crepeau M."/>
            <person name="Gugger P.F."/>
            <person name="Sherman R."/>
            <person name="Stevens K."/>
            <person name="Langley C.H."/>
            <person name="Pellegrini M."/>
            <person name="Salzberg S.L."/>
        </authorList>
    </citation>
    <scope>NUCLEOTIDE SEQUENCE [LARGE SCALE GENOMIC DNA]</scope>
    <source>
        <strain evidence="3 4">cv. SW786</strain>
    </source>
</reference>
<feature type="domain" description="Disease resistance protein winged helix" evidence="2">
    <location>
        <begin position="100"/>
        <end position="172"/>
    </location>
</feature>
<sequence>MNNDMIEDDDIDLGSFGIKMILLDLKLEIILMKLKMKMKMKRMMMMAVVEHLDHMMTLISNIFITNGVLLVPQKKPQLAHVASCGWWRGCGGTIIKSSQEDFNIPTKKLVRLWVAKGFVPLKYELEGDEMLEDYAEHYLVDLINRCMVQVGVIGSNGRIKSCHLHDLMRDLCLSKAKQENSLHILSPWSGNETVDSSIGSI</sequence>
<dbReference type="InterPro" id="IPR058922">
    <property type="entry name" value="WHD_DRP"/>
</dbReference>
<dbReference type="PANTHER" id="PTHR23155">
    <property type="entry name" value="DISEASE RESISTANCE PROTEIN RP"/>
    <property type="match status" value="1"/>
</dbReference>
<name>A0A7N2LRZ4_QUELO</name>
<evidence type="ECO:0000259" key="2">
    <source>
        <dbReference type="Pfam" id="PF23559"/>
    </source>
</evidence>
<dbReference type="EMBL" id="LRBV02000005">
    <property type="status" value="NOT_ANNOTATED_CDS"/>
    <property type="molecule type" value="Genomic_DNA"/>
</dbReference>
<reference evidence="3" key="2">
    <citation type="submission" date="2021-01" db="UniProtKB">
        <authorList>
            <consortium name="EnsemblPlants"/>
        </authorList>
    </citation>
    <scope>IDENTIFICATION</scope>
</reference>
<evidence type="ECO:0000313" key="3">
    <source>
        <dbReference type="EnsemblPlants" id="QL05p061572:mrna"/>
    </source>
</evidence>
<dbReference type="AlphaFoldDB" id="A0A7N2LRZ4"/>
<keyword evidence="4" id="KW-1185">Reference proteome</keyword>
<dbReference type="InParanoid" id="A0A7N2LRZ4"/>
<evidence type="ECO:0000256" key="1">
    <source>
        <dbReference type="ARBA" id="ARBA00022737"/>
    </source>
</evidence>
<dbReference type="InterPro" id="IPR036388">
    <property type="entry name" value="WH-like_DNA-bd_sf"/>
</dbReference>
<dbReference type="Gramene" id="QL05p061572:mrna">
    <property type="protein sequence ID" value="QL05p061572:mrna"/>
    <property type="gene ID" value="QL05p061572"/>
</dbReference>
<dbReference type="GO" id="GO:0098542">
    <property type="term" value="P:defense response to other organism"/>
    <property type="evidence" value="ECO:0007669"/>
    <property type="project" value="TreeGrafter"/>
</dbReference>
<dbReference type="PANTHER" id="PTHR23155:SF1185">
    <property type="entry name" value="DISEASE RESISTANCE RPP8-LIKE PROTEIN 3-RELATED"/>
    <property type="match status" value="1"/>
</dbReference>
<accession>A0A7N2LRZ4</accession>